<evidence type="ECO:0000313" key="2">
    <source>
        <dbReference type="EMBL" id="KAG5930437.1"/>
    </source>
</evidence>
<dbReference type="EMBL" id="SRPY01000014">
    <property type="protein sequence ID" value="KAG5930437.1"/>
    <property type="molecule type" value="Genomic_DNA"/>
</dbReference>
<dbReference type="CDD" id="cd12148">
    <property type="entry name" value="fungal_TF_MHR"/>
    <property type="match status" value="1"/>
</dbReference>
<sequence>MSEADGEPELNPQPRAQPGNSRRPLLPRPSFMPNVDSEQPQEPRPKRQGVANACEREYHAPESPSRRGVRTEVVPKDVESARSSADCKYIPRGTALNQRFVALRESFNVMKEAFELLCAGTEKDAVDVLRLIRSAQSHENLLTLIFYHPDPSRRASLLSDQPCPWTTDYLQRETDKYTPQSSSSITKAEKWLPLSRWTAVSGNDTILTHLFKLFWTWDTTPSRLIHRGLLVEAICAHGNPEGSNADQLLSHFCSGALINAILAYAADSFPPANKTQAAQGALKGRDFAREAKHLLSSQPQIRTIASVQAAAILSVYEHAFGDLHERKISESLIDMEYVQMLLQEHIPPPDDQRRAKVQEALLFIHSGFYQLNVKFCLISNPAVPVGWPGKLMATPYVTPPLSSQGTVDKLWIPYPESSKSRISYAFEAIQVEYDLARLAVECLVATEANQASMMPDHRGCVNIYRRLLNWNGQHGDRSQGPSSSIPSWVAIFEAIILALIDYEADFSVRHDFWLSYTCGVAVKHLLLNTITTGPYSRSLYRGCELLYNSGRFMPQANRILLNLRVLADQRGITTCTRVRGLLDAAVARIRPITIHNASYIIPSGNTLRRMPIRTMTFGKVIQKMEK</sequence>
<feature type="compositionally biased region" description="Basic and acidic residues" evidence="1">
    <location>
        <begin position="69"/>
        <end position="80"/>
    </location>
</feature>
<name>A0A8K0JDJ5_9HYPO</name>
<accession>A0A8K0JDJ5</accession>
<organism evidence="2 3">
    <name type="scientific">Claviceps africana</name>
    <dbReference type="NCBI Taxonomy" id="83212"/>
    <lineage>
        <taxon>Eukaryota</taxon>
        <taxon>Fungi</taxon>
        <taxon>Dikarya</taxon>
        <taxon>Ascomycota</taxon>
        <taxon>Pezizomycotina</taxon>
        <taxon>Sordariomycetes</taxon>
        <taxon>Hypocreomycetidae</taxon>
        <taxon>Hypocreales</taxon>
        <taxon>Clavicipitaceae</taxon>
        <taxon>Claviceps</taxon>
    </lineage>
</organism>
<dbReference type="OrthoDB" id="5595695at2759"/>
<gene>
    <name evidence="2" type="ORF">E4U42_001360</name>
</gene>
<reference evidence="2" key="1">
    <citation type="journal article" date="2020" name="bioRxiv">
        <title>Whole genome comparisons of ergot fungi reveals the divergence and evolution of species within the genus Claviceps are the result of varying mechanisms driving genome evolution and host range expansion.</title>
        <authorList>
            <person name="Wyka S.A."/>
            <person name="Mondo S.J."/>
            <person name="Liu M."/>
            <person name="Dettman J."/>
            <person name="Nalam V."/>
            <person name="Broders K.D."/>
        </authorList>
    </citation>
    <scope>NUCLEOTIDE SEQUENCE</scope>
    <source>
        <strain evidence="2">CCC 489</strain>
    </source>
</reference>
<evidence type="ECO:0000313" key="3">
    <source>
        <dbReference type="Proteomes" id="UP000811619"/>
    </source>
</evidence>
<evidence type="ECO:0000256" key="1">
    <source>
        <dbReference type="SAM" id="MobiDB-lite"/>
    </source>
</evidence>
<feature type="region of interest" description="Disordered" evidence="1">
    <location>
        <begin position="1"/>
        <end position="80"/>
    </location>
</feature>
<dbReference type="PANTHER" id="PTHR47256">
    <property type="entry name" value="ZN(II)2CYS6 TRANSCRIPTION FACTOR (EUROFUNG)-RELATED"/>
    <property type="match status" value="1"/>
</dbReference>
<dbReference type="PANTHER" id="PTHR47256:SF3">
    <property type="entry name" value="ZN(II)2CYS6 TRANSCRIPTION FACTOR (EUROFUNG)"/>
    <property type="match status" value="1"/>
</dbReference>
<comment type="caution">
    <text evidence="2">The sequence shown here is derived from an EMBL/GenBank/DDBJ whole genome shotgun (WGS) entry which is preliminary data.</text>
</comment>
<dbReference type="InterPro" id="IPR053187">
    <property type="entry name" value="Notoamide_regulator"/>
</dbReference>
<protein>
    <submittedName>
        <fullName evidence="2">Uncharacterized protein</fullName>
    </submittedName>
</protein>
<proteinExistence type="predicted"/>
<dbReference type="AlphaFoldDB" id="A0A8K0JDJ5"/>
<keyword evidence="3" id="KW-1185">Reference proteome</keyword>
<dbReference type="Proteomes" id="UP000811619">
    <property type="component" value="Unassembled WGS sequence"/>
</dbReference>